<evidence type="ECO:0000256" key="7">
    <source>
        <dbReference type="ARBA" id="ARBA00023186"/>
    </source>
</evidence>
<evidence type="ECO:0000256" key="3">
    <source>
        <dbReference type="ARBA" id="ARBA00022519"/>
    </source>
</evidence>
<keyword evidence="6 12" id="KW-0472">Membrane</keyword>
<dbReference type="AlphaFoldDB" id="A0A2U0TCY9"/>
<comment type="similarity">
    <text evidence="8">Belongs to the PpiD chaperone family.</text>
</comment>
<dbReference type="GO" id="GO:0003755">
    <property type="term" value="F:peptidyl-prolyl cis-trans isomerase activity"/>
    <property type="evidence" value="ECO:0007669"/>
    <property type="project" value="UniProtKB-KW"/>
</dbReference>
<evidence type="ECO:0000256" key="4">
    <source>
        <dbReference type="ARBA" id="ARBA00022692"/>
    </source>
</evidence>
<evidence type="ECO:0000313" key="15">
    <source>
        <dbReference type="Proteomes" id="UP000245909"/>
    </source>
</evidence>
<keyword evidence="3" id="KW-0997">Cell inner membrane</keyword>
<feature type="domain" description="PpiC" evidence="13">
    <location>
        <begin position="271"/>
        <end position="361"/>
    </location>
</feature>
<dbReference type="InterPro" id="IPR023058">
    <property type="entry name" value="PPIase_PpiC_CS"/>
</dbReference>
<reference evidence="14 15" key="1">
    <citation type="submission" date="2018-05" db="EMBL/GenBank/DDBJ databases">
        <title>Genomic Encyclopedia of Type Strains, Phase IV (KMG-IV): sequencing the most valuable type-strain genomes for metagenomic binning, comparative biology and taxonomic classification.</title>
        <authorList>
            <person name="Goeker M."/>
        </authorList>
    </citation>
    <scope>NUCLEOTIDE SEQUENCE [LARGE SCALE GENOMIC DNA]</scope>
    <source>
        <strain evidence="14 15">DSM 22999</strain>
    </source>
</reference>
<dbReference type="GO" id="GO:0005886">
    <property type="term" value="C:plasma membrane"/>
    <property type="evidence" value="ECO:0007669"/>
    <property type="project" value="UniProtKB-SubCell"/>
</dbReference>
<keyword evidence="11 14" id="KW-0413">Isomerase</keyword>
<evidence type="ECO:0000256" key="11">
    <source>
        <dbReference type="PROSITE-ProRule" id="PRU00278"/>
    </source>
</evidence>
<dbReference type="Gene3D" id="1.10.4030.10">
    <property type="entry name" value="Porin chaperone SurA, peptide-binding domain"/>
    <property type="match status" value="1"/>
</dbReference>
<dbReference type="SUPFAM" id="SSF54534">
    <property type="entry name" value="FKBP-like"/>
    <property type="match status" value="1"/>
</dbReference>
<dbReference type="InterPro" id="IPR046357">
    <property type="entry name" value="PPIase_dom_sf"/>
</dbReference>
<dbReference type="Pfam" id="PF13624">
    <property type="entry name" value="SurA_N_3"/>
    <property type="match status" value="1"/>
</dbReference>
<dbReference type="InterPro" id="IPR027304">
    <property type="entry name" value="Trigger_fact/SurA_dom_sf"/>
</dbReference>
<keyword evidence="5 12" id="KW-1133">Transmembrane helix</keyword>
<evidence type="ECO:0000256" key="5">
    <source>
        <dbReference type="ARBA" id="ARBA00022989"/>
    </source>
</evidence>
<comment type="subcellular location">
    <subcellularLocation>
        <location evidence="1">Cell inner membrane</location>
        <topology evidence="1">Single-pass type II membrane protein</topology>
        <orientation evidence="1">Periplasmic side</orientation>
    </subcellularLocation>
</comment>
<keyword evidence="4 12" id="KW-0812">Transmembrane</keyword>
<keyword evidence="7" id="KW-0143">Chaperone</keyword>
<dbReference type="InterPro" id="IPR052029">
    <property type="entry name" value="PpiD_chaperone"/>
</dbReference>
<dbReference type="RefSeq" id="WP_116631270.1">
    <property type="nucleotide sequence ID" value="NZ_QENU01000002.1"/>
</dbReference>
<keyword evidence="11" id="KW-0697">Rotamase</keyword>
<evidence type="ECO:0000256" key="8">
    <source>
        <dbReference type="ARBA" id="ARBA00038408"/>
    </source>
</evidence>
<dbReference type="PANTHER" id="PTHR47529">
    <property type="entry name" value="PEPTIDYL-PROLYL CIS-TRANS ISOMERASE D"/>
    <property type="match status" value="1"/>
</dbReference>
<dbReference type="Gene3D" id="3.10.50.40">
    <property type="match status" value="1"/>
</dbReference>
<name>A0A2U0TCY9_9PAST</name>
<keyword evidence="15" id="KW-1185">Reference proteome</keyword>
<evidence type="ECO:0000256" key="2">
    <source>
        <dbReference type="ARBA" id="ARBA00022475"/>
    </source>
</evidence>
<dbReference type="NCBIfam" id="NF008054">
    <property type="entry name" value="PRK10788.1"/>
    <property type="match status" value="1"/>
</dbReference>
<evidence type="ECO:0000256" key="10">
    <source>
        <dbReference type="ARBA" id="ARBA00042775"/>
    </source>
</evidence>
<dbReference type="Proteomes" id="UP000245909">
    <property type="component" value="Unassembled WGS sequence"/>
</dbReference>
<evidence type="ECO:0000313" key="14">
    <source>
        <dbReference type="EMBL" id="PVX41495.1"/>
    </source>
</evidence>
<keyword evidence="2" id="KW-1003">Cell membrane</keyword>
<accession>A0A2U0TCY9</accession>
<comment type="caution">
    <text evidence="14">The sequence shown here is derived from an EMBL/GenBank/DDBJ whole genome shotgun (WGS) entry which is preliminary data.</text>
</comment>
<protein>
    <recommendedName>
        <fullName evidence="9">Periplasmic chaperone PpiD</fullName>
    </recommendedName>
    <alternativeName>
        <fullName evidence="10">Periplasmic folding chaperone</fullName>
    </alternativeName>
</protein>
<dbReference type="PROSITE" id="PS50198">
    <property type="entry name" value="PPIC_PPIASE_2"/>
    <property type="match status" value="1"/>
</dbReference>
<feature type="transmembrane region" description="Helical" evidence="12">
    <location>
        <begin position="14"/>
        <end position="36"/>
    </location>
</feature>
<evidence type="ECO:0000256" key="9">
    <source>
        <dbReference type="ARBA" id="ARBA00040743"/>
    </source>
</evidence>
<organism evidence="14 15">
    <name type="scientific">Alitibacter langaaensis DSM 22999</name>
    <dbReference type="NCBI Taxonomy" id="1122935"/>
    <lineage>
        <taxon>Bacteria</taxon>
        <taxon>Pseudomonadati</taxon>
        <taxon>Pseudomonadota</taxon>
        <taxon>Gammaproteobacteria</taxon>
        <taxon>Pasteurellales</taxon>
        <taxon>Pasteurellaceae</taxon>
        <taxon>Alitibacter</taxon>
    </lineage>
</organism>
<dbReference type="SUPFAM" id="SSF109998">
    <property type="entry name" value="Triger factor/SurA peptide-binding domain-like"/>
    <property type="match status" value="1"/>
</dbReference>
<evidence type="ECO:0000256" key="6">
    <source>
        <dbReference type="ARBA" id="ARBA00023136"/>
    </source>
</evidence>
<dbReference type="Pfam" id="PF13145">
    <property type="entry name" value="Rotamase_2"/>
    <property type="match status" value="1"/>
</dbReference>
<sequence length="625" mass="69564">MLFMEKMHHLASSWVAKAILAAIAISFVVSGMYGYLGSSLDSSAAKVNGEEISQQQFQQRYNEEYQRISQQLGTTEFAAVVDTPEFTNGLRTRVLNDLIDQELVRQYTKELNLAVSDDAIKRAIVTTPAFQENGKFSNEAYQYMLRNNNMNADMYAQYLREALRLDQLQQGLIGTDFLTPEQQKEFAKAFFQQRTVRLAKFPLAAEMTKQSVSEQEIQDYYNKNKNNFAMPEMVKVQYIDLTKAVAEKSIKVTDVEIQQYYQDHKSEFTTKGQQRLAHIQFANEKEANEGYAALQSGTDFAELAKTKSTDKLSAKNGGDLGWLNTGDLPKNFEDAAAVLDVGHYSAPVNVDGSFHIIKVVERKESKELPLDQVRGRIIDAVRQDLLANQFYAIEKQVAEKAFEDQSSLAAAAAVAGVKVNETGYFSRREIPAELNFPVVSSAMFDGDVSQGNVNSESMNVGDQHSILVRVLDHKAEGIKSLDEAKAEISTLLTRQKAEKAMLESADKIVADLQQGKTQDEVKFGAAEQWVYAENKDPALNNVIFAMPKPENGQPTYKAAQANNGDVVIVALDAVKEGDPDAKLLEQLNAQTLQAQAQEVQANLVKSLRAKAKIELNDAFLKQEAE</sequence>
<evidence type="ECO:0000259" key="13">
    <source>
        <dbReference type="PROSITE" id="PS50198"/>
    </source>
</evidence>
<dbReference type="EMBL" id="QENU01000002">
    <property type="protein sequence ID" value="PVX41495.1"/>
    <property type="molecule type" value="Genomic_DNA"/>
</dbReference>
<dbReference type="InterPro" id="IPR000297">
    <property type="entry name" value="PPIase_PpiC"/>
</dbReference>
<proteinExistence type="inferred from homology"/>
<dbReference type="PANTHER" id="PTHR47529:SF1">
    <property type="entry name" value="PERIPLASMIC CHAPERONE PPID"/>
    <property type="match status" value="1"/>
</dbReference>
<dbReference type="PROSITE" id="PS01096">
    <property type="entry name" value="PPIC_PPIASE_1"/>
    <property type="match status" value="1"/>
</dbReference>
<gene>
    <name evidence="14" type="ORF">C8D76_102194</name>
</gene>
<evidence type="ECO:0000256" key="12">
    <source>
        <dbReference type="SAM" id="Phobius"/>
    </source>
</evidence>
<dbReference type="OrthoDB" id="9812372at2"/>
<evidence type="ECO:0000256" key="1">
    <source>
        <dbReference type="ARBA" id="ARBA00004382"/>
    </source>
</evidence>